<keyword evidence="5" id="KW-0963">Cytoplasm</keyword>
<protein>
    <recommendedName>
        <fullName evidence="4">thiopurine S-methyltransferase</fullName>
        <ecNumber evidence="4">2.1.1.67</ecNumber>
    </recommendedName>
</protein>
<dbReference type="InterPro" id="IPR029063">
    <property type="entry name" value="SAM-dependent_MTases_sf"/>
</dbReference>
<dbReference type="AlphaFoldDB" id="A0A9D4CBH5"/>
<accession>A0A9D4CBH5</accession>
<name>A0A9D4CBH5_DREPO</name>
<evidence type="ECO:0000256" key="5">
    <source>
        <dbReference type="ARBA" id="ARBA00022490"/>
    </source>
</evidence>
<dbReference type="GO" id="GO:0005737">
    <property type="term" value="C:cytoplasm"/>
    <property type="evidence" value="ECO:0007669"/>
    <property type="project" value="UniProtKB-SubCell"/>
</dbReference>
<evidence type="ECO:0000256" key="8">
    <source>
        <dbReference type="ARBA" id="ARBA00022691"/>
    </source>
</evidence>
<evidence type="ECO:0000256" key="4">
    <source>
        <dbReference type="ARBA" id="ARBA00011905"/>
    </source>
</evidence>
<reference evidence="9" key="1">
    <citation type="journal article" date="2019" name="bioRxiv">
        <title>The Genome of the Zebra Mussel, Dreissena polymorpha: A Resource for Invasive Species Research.</title>
        <authorList>
            <person name="McCartney M.A."/>
            <person name="Auch B."/>
            <person name="Kono T."/>
            <person name="Mallez S."/>
            <person name="Zhang Y."/>
            <person name="Obille A."/>
            <person name="Becker A."/>
            <person name="Abrahante J.E."/>
            <person name="Garbe J."/>
            <person name="Badalamenti J.P."/>
            <person name="Herman A."/>
            <person name="Mangelson H."/>
            <person name="Liachko I."/>
            <person name="Sullivan S."/>
            <person name="Sone E.D."/>
            <person name="Koren S."/>
            <person name="Silverstein K.A.T."/>
            <person name="Beckman K.B."/>
            <person name="Gohl D.M."/>
        </authorList>
    </citation>
    <scope>NUCLEOTIDE SEQUENCE</scope>
    <source>
        <strain evidence="9">Duluth1</strain>
        <tissue evidence="9">Whole animal</tissue>
    </source>
</reference>
<dbReference type="GO" id="GO:0008119">
    <property type="term" value="F:thiopurine S-methyltransferase activity"/>
    <property type="evidence" value="ECO:0007669"/>
    <property type="project" value="UniProtKB-EC"/>
</dbReference>
<comment type="catalytic activity">
    <reaction evidence="1">
        <text>S-adenosyl-L-methionine + a thiopurine = S-adenosyl-L-homocysteine + a thiopurine S-methylether.</text>
        <dbReference type="EC" id="2.1.1.67"/>
    </reaction>
</comment>
<dbReference type="PANTHER" id="PTHR10259:SF22">
    <property type="entry name" value="THIOPURINE S-METHYLTRANSFERASE"/>
    <property type="match status" value="1"/>
</dbReference>
<keyword evidence="6" id="KW-0489">Methyltransferase</keyword>
<dbReference type="EMBL" id="JAIWYP010000013">
    <property type="protein sequence ID" value="KAH3721061.1"/>
    <property type="molecule type" value="Genomic_DNA"/>
</dbReference>
<comment type="subcellular location">
    <subcellularLocation>
        <location evidence="2">Cytoplasm</location>
    </subcellularLocation>
</comment>
<evidence type="ECO:0000256" key="6">
    <source>
        <dbReference type="ARBA" id="ARBA00022603"/>
    </source>
</evidence>
<dbReference type="Pfam" id="PF05724">
    <property type="entry name" value="TPMT"/>
    <property type="match status" value="1"/>
</dbReference>
<keyword evidence="8" id="KW-0949">S-adenosyl-L-methionine</keyword>
<evidence type="ECO:0000256" key="2">
    <source>
        <dbReference type="ARBA" id="ARBA00004496"/>
    </source>
</evidence>
<organism evidence="9 10">
    <name type="scientific">Dreissena polymorpha</name>
    <name type="common">Zebra mussel</name>
    <name type="synonym">Mytilus polymorpha</name>
    <dbReference type="NCBI Taxonomy" id="45954"/>
    <lineage>
        <taxon>Eukaryota</taxon>
        <taxon>Metazoa</taxon>
        <taxon>Spiralia</taxon>
        <taxon>Lophotrochozoa</taxon>
        <taxon>Mollusca</taxon>
        <taxon>Bivalvia</taxon>
        <taxon>Autobranchia</taxon>
        <taxon>Heteroconchia</taxon>
        <taxon>Euheterodonta</taxon>
        <taxon>Imparidentia</taxon>
        <taxon>Neoheterodontei</taxon>
        <taxon>Myida</taxon>
        <taxon>Dreissenoidea</taxon>
        <taxon>Dreissenidae</taxon>
        <taxon>Dreissena</taxon>
    </lineage>
</organism>
<dbReference type="PANTHER" id="PTHR10259">
    <property type="entry name" value="THIOPURINE S-METHYLTRANSFERASE"/>
    <property type="match status" value="1"/>
</dbReference>
<dbReference type="GO" id="GO:0032259">
    <property type="term" value="P:methylation"/>
    <property type="evidence" value="ECO:0007669"/>
    <property type="project" value="UniProtKB-KW"/>
</dbReference>
<evidence type="ECO:0000256" key="3">
    <source>
        <dbReference type="ARBA" id="ARBA00008145"/>
    </source>
</evidence>
<dbReference type="SUPFAM" id="SSF53335">
    <property type="entry name" value="S-adenosyl-L-methionine-dependent methyltransferases"/>
    <property type="match status" value="1"/>
</dbReference>
<dbReference type="Proteomes" id="UP000828390">
    <property type="component" value="Unassembled WGS sequence"/>
</dbReference>
<keyword evidence="10" id="KW-1185">Reference proteome</keyword>
<dbReference type="PIRSF" id="PIRSF023956">
    <property type="entry name" value="Thiopurine_S-methyltransferase"/>
    <property type="match status" value="1"/>
</dbReference>
<gene>
    <name evidence="9" type="ORF">DPMN_063976</name>
</gene>
<evidence type="ECO:0000256" key="1">
    <source>
        <dbReference type="ARBA" id="ARBA00000903"/>
    </source>
</evidence>
<evidence type="ECO:0000313" key="9">
    <source>
        <dbReference type="EMBL" id="KAH3721061.1"/>
    </source>
</evidence>
<sequence length="251" mass="28977">MSNLQTVHNGVGAPNRKLNQFGDYEDVTNMSVDDWDYRWSLNQTKFHMPKVHPMLQKYIDKLLNGKNRQTVFVALCGKTLDMKWLLDQGHEVVGNDCVDSACRQFFEENNIPYTSHPLDGVDGALYTATDGSSIKLYRCDCFELPKVMKEKVSCIWDRGGFVALPVKERSRYALSLRAIMKNDCHYLLDCFLLDNSKFGGPPFNCDEKNVEQAFQTFCKIEKLETRDAFTKWQESWGISSFIEEVYLLHPK</sequence>
<dbReference type="OrthoDB" id="276151at2759"/>
<dbReference type="InterPro" id="IPR008854">
    <property type="entry name" value="TPMT"/>
</dbReference>
<dbReference type="Gene3D" id="3.40.50.150">
    <property type="entry name" value="Vaccinia Virus protein VP39"/>
    <property type="match status" value="1"/>
</dbReference>
<evidence type="ECO:0000313" key="10">
    <source>
        <dbReference type="Proteomes" id="UP000828390"/>
    </source>
</evidence>
<dbReference type="FunFam" id="3.40.50.150:FF:000101">
    <property type="entry name" value="Thiopurine S-methyltransferase"/>
    <property type="match status" value="1"/>
</dbReference>
<comment type="caution">
    <text evidence="9">The sequence shown here is derived from an EMBL/GenBank/DDBJ whole genome shotgun (WGS) entry which is preliminary data.</text>
</comment>
<proteinExistence type="inferred from homology"/>
<dbReference type="InterPro" id="IPR025835">
    <property type="entry name" value="Thiopurine_S-MeTrfase"/>
</dbReference>
<keyword evidence="7" id="KW-0808">Transferase</keyword>
<comment type="similarity">
    <text evidence="3">Belongs to the class I-like SAM-binding methyltransferase superfamily. TPMT family.</text>
</comment>
<evidence type="ECO:0000256" key="7">
    <source>
        <dbReference type="ARBA" id="ARBA00022679"/>
    </source>
</evidence>
<dbReference type="PROSITE" id="PS51585">
    <property type="entry name" value="SAM_MT_TPMT"/>
    <property type="match status" value="1"/>
</dbReference>
<dbReference type="EC" id="2.1.1.67" evidence="4"/>
<reference evidence="9" key="2">
    <citation type="submission" date="2020-11" db="EMBL/GenBank/DDBJ databases">
        <authorList>
            <person name="McCartney M.A."/>
            <person name="Auch B."/>
            <person name="Kono T."/>
            <person name="Mallez S."/>
            <person name="Becker A."/>
            <person name="Gohl D.M."/>
            <person name="Silverstein K.A.T."/>
            <person name="Koren S."/>
            <person name="Bechman K.B."/>
            <person name="Herman A."/>
            <person name="Abrahante J.E."/>
            <person name="Garbe J."/>
        </authorList>
    </citation>
    <scope>NUCLEOTIDE SEQUENCE</scope>
    <source>
        <strain evidence="9">Duluth1</strain>
        <tissue evidence="9">Whole animal</tissue>
    </source>
</reference>